<reference evidence="1" key="1">
    <citation type="submission" date="2014-09" db="EMBL/GenBank/DDBJ databases">
        <authorList>
            <person name="Magalhaes I.L.F."/>
            <person name="Oliveira U."/>
            <person name="Santos F.R."/>
            <person name="Vidigal T.H.D.A."/>
            <person name="Brescovit A.D."/>
            <person name="Santos A.J."/>
        </authorList>
    </citation>
    <scope>NUCLEOTIDE SEQUENCE</scope>
    <source>
        <tissue evidence="1">Shoot tissue taken approximately 20 cm above the soil surface</tissue>
    </source>
</reference>
<protein>
    <submittedName>
        <fullName evidence="1">Uncharacterized protein</fullName>
    </submittedName>
</protein>
<evidence type="ECO:0000313" key="1">
    <source>
        <dbReference type="EMBL" id="JAD39451.1"/>
    </source>
</evidence>
<dbReference type="EMBL" id="GBRH01258444">
    <property type="protein sequence ID" value="JAD39451.1"/>
    <property type="molecule type" value="Transcribed_RNA"/>
</dbReference>
<sequence>MPTASTSPDLYSATN</sequence>
<organism evidence="1">
    <name type="scientific">Arundo donax</name>
    <name type="common">Giant reed</name>
    <name type="synonym">Donax arundinaceus</name>
    <dbReference type="NCBI Taxonomy" id="35708"/>
    <lineage>
        <taxon>Eukaryota</taxon>
        <taxon>Viridiplantae</taxon>
        <taxon>Streptophyta</taxon>
        <taxon>Embryophyta</taxon>
        <taxon>Tracheophyta</taxon>
        <taxon>Spermatophyta</taxon>
        <taxon>Magnoliopsida</taxon>
        <taxon>Liliopsida</taxon>
        <taxon>Poales</taxon>
        <taxon>Poaceae</taxon>
        <taxon>PACMAD clade</taxon>
        <taxon>Arundinoideae</taxon>
        <taxon>Arundineae</taxon>
        <taxon>Arundo</taxon>
    </lineage>
</organism>
<reference evidence="1" key="2">
    <citation type="journal article" date="2015" name="Data Brief">
        <title>Shoot transcriptome of the giant reed, Arundo donax.</title>
        <authorList>
            <person name="Barrero R.A."/>
            <person name="Guerrero F.D."/>
            <person name="Moolhuijzen P."/>
            <person name="Goolsby J.A."/>
            <person name="Tidwell J."/>
            <person name="Bellgard S.E."/>
            <person name="Bellgard M.I."/>
        </authorList>
    </citation>
    <scope>NUCLEOTIDE SEQUENCE</scope>
    <source>
        <tissue evidence="1">Shoot tissue taken approximately 20 cm above the soil surface</tissue>
    </source>
</reference>
<name>A0A0A8ZKX1_ARUDO</name>
<accession>A0A0A8ZKX1</accession>
<proteinExistence type="predicted"/>